<keyword evidence="3" id="KW-1185">Reference proteome</keyword>
<proteinExistence type="predicted"/>
<feature type="domain" description="SGNH hydrolase-type esterase" evidence="1">
    <location>
        <begin position="70"/>
        <end position="249"/>
    </location>
</feature>
<dbReference type="AlphaFoldDB" id="A0A4R0NRB8"/>
<name>A0A4R0NRB8_9SPHI</name>
<dbReference type="OrthoDB" id="158267at2"/>
<dbReference type="InterPro" id="IPR013830">
    <property type="entry name" value="SGNH_hydro"/>
</dbReference>
<comment type="caution">
    <text evidence="2">The sequence shown here is derived from an EMBL/GenBank/DDBJ whole genome shotgun (WGS) entry which is preliminary data.</text>
</comment>
<sequence length="266" mass="29246">MKVFTVFLSLCLLLACKKGIIPMNNERLPADTLVKVADTTKKPADTVKKPMDTTTKPVDPNLGKQLNYLALGDSYTIGESVDRPQIFPAQLVKQLEKAGLIINPPVIIARTGWTTSELLDAIKVSGGIRKFNFVTLLIGVNNQYRGESKDKYRKEFKELLQTAIDYANGDKTHVFVVSIPDWGVTPFGKQSGRDQQMISQEIDAFNAINKEETLTLGISYTDITPASRNAATDNSLVASDGLHPSGNMYLDWGANVAPAVLKVFKR</sequence>
<protein>
    <submittedName>
        <fullName evidence="2">SGNH/GDSL hydrolase family protein</fullName>
    </submittedName>
</protein>
<accession>A0A4R0NRB8</accession>
<dbReference type="SUPFAM" id="SSF52266">
    <property type="entry name" value="SGNH hydrolase"/>
    <property type="match status" value="1"/>
</dbReference>
<evidence type="ECO:0000313" key="3">
    <source>
        <dbReference type="Proteomes" id="UP000293347"/>
    </source>
</evidence>
<dbReference type="EMBL" id="SJSL01000001">
    <property type="protein sequence ID" value="TCD03386.1"/>
    <property type="molecule type" value="Genomic_DNA"/>
</dbReference>
<dbReference type="Pfam" id="PF13472">
    <property type="entry name" value="Lipase_GDSL_2"/>
    <property type="match status" value="1"/>
</dbReference>
<dbReference type="PROSITE" id="PS51257">
    <property type="entry name" value="PROKAR_LIPOPROTEIN"/>
    <property type="match status" value="1"/>
</dbReference>
<reference evidence="2 3" key="1">
    <citation type="submission" date="2019-02" db="EMBL/GenBank/DDBJ databases">
        <title>Pedobacter sp. RP-1-14 sp. nov., isolated from Arctic soil.</title>
        <authorList>
            <person name="Dahal R.H."/>
        </authorList>
    </citation>
    <scope>NUCLEOTIDE SEQUENCE [LARGE SCALE GENOMIC DNA]</scope>
    <source>
        <strain evidence="2 3">RP-1-14</strain>
    </source>
</reference>
<gene>
    <name evidence="2" type="ORF">EZ437_05290</name>
</gene>
<dbReference type="CDD" id="cd01832">
    <property type="entry name" value="SGNH_hydrolase_like_1"/>
    <property type="match status" value="1"/>
</dbReference>
<keyword evidence="2" id="KW-0378">Hydrolase</keyword>
<dbReference type="Gene3D" id="3.40.50.1110">
    <property type="entry name" value="SGNH hydrolase"/>
    <property type="match status" value="1"/>
</dbReference>
<dbReference type="Proteomes" id="UP000293347">
    <property type="component" value="Unassembled WGS sequence"/>
</dbReference>
<evidence type="ECO:0000313" key="2">
    <source>
        <dbReference type="EMBL" id="TCD03386.1"/>
    </source>
</evidence>
<dbReference type="InterPro" id="IPR036514">
    <property type="entry name" value="SGNH_hydro_sf"/>
</dbReference>
<evidence type="ECO:0000259" key="1">
    <source>
        <dbReference type="Pfam" id="PF13472"/>
    </source>
</evidence>
<organism evidence="2 3">
    <name type="scientific">Pedobacter psychroterrae</name>
    <dbReference type="NCBI Taxonomy" id="2530453"/>
    <lineage>
        <taxon>Bacteria</taxon>
        <taxon>Pseudomonadati</taxon>
        <taxon>Bacteroidota</taxon>
        <taxon>Sphingobacteriia</taxon>
        <taxon>Sphingobacteriales</taxon>
        <taxon>Sphingobacteriaceae</taxon>
        <taxon>Pedobacter</taxon>
    </lineage>
</organism>
<dbReference type="GO" id="GO:0016788">
    <property type="term" value="F:hydrolase activity, acting on ester bonds"/>
    <property type="evidence" value="ECO:0007669"/>
    <property type="project" value="UniProtKB-ARBA"/>
</dbReference>